<dbReference type="InterPro" id="IPR029058">
    <property type="entry name" value="AB_hydrolase_fold"/>
</dbReference>
<dbReference type="GO" id="GO:0016787">
    <property type="term" value="F:hydrolase activity"/>
    <property type="evidence" value="ECO:0007669"/>
    <property type="project" value="UniProtKB-KW"/>
</dbReference>
<dbReference type="PANTHER" id="PTHR48081">
    <property type="entry name" value="AB HYDROLASE SUPERFAMILY PROTEIN C4A8.06C"/>
    <property type="match status" value="1"/>
</dbReference>
<protein>
    <recommendedName>
        <fullName evidence="2">Alpha/beta hydrolase fold-3 domain-containing protein</fullName>
    </recommendedName>
</protein>
<name>T0HLE2_9SPHN</name>
<dbReference type="InterPro" id="IPR013094">
    <property type="entry name" value="AB_hydrolase_3"/>
</dbReference>
<gene>
    <name evidence="3" type="ORF">L288_02290</name>
</gene>
<organism evidence="3 4">
    <name type="scientific">Sphingobium quisquiliarum P25</name>
    <dbReference type="NCBI Taxonomy" id="1329909"/>
    <lineage>
        <taxon>Bacteria</taxon>
        <taxon>Pseudomonadati</taxon>
        <taxon>Pseudomonadota</taxon>
        <taxon>Alphaproteobacteria</taxon>
        <taxon>Sphingomonadales</taxon>
        <taxon>Sphingomonadaceae</taxon>
        <taxon>Sphingobium</taxon>
    </lineage>
</organism>
<feature type="domain" description="Alpha/beta hydrolase fold-3" evidence="2">
    <location>
        <begin position="66"/>
        <end position="270"/>
    </location>
</feature>
<dbReference type="SUPFAM" id="SSF53474">
    <property type="entry name" value="alpha/beta-Hydrolases"/>
    <property type="match status" value="1"/>
</dbReference>
<keyword evidence="1" id="KW-0378">Hydrolase</keyword>
<keyword evidence="4" id="KW-1185">Reference proteome</keyword>
<dbReference type="Gene3D" id="3.40.50.1820">
    <property type="entry name" value="alpha/beta hydrolase"/>
    <property type="match status" value="1"/>
</dbReference>
<proteinExistence type="predicted"/>
<evidence type="ECO:0000256" key="1">
    <source>
        <dbReference type="ARBA" id="ARBA00022801"/>
    </source>
</evidence>
<reference evidence="3 4" key="1">
    <citation type="journal article" date="2013" name="Genome Announc.">
        <title>Draft Genome Sequence of Sphingobium quisquiliarum Strain P25T, a Novel Hexachlorocyclohexane (HCH)-Degrading Bacterium Isolated from an HCH Dumpsite.</title>
        <authorList>
            <person name="Kumar Singh A."/>
            <person name="Sangwan N."/>
            <person name="Sharma A."/>
            <person name="Gupta V."/>
            <person name="Khurana J.P."/>
            <person name="Lal R."/>
        </authorList>
    </citation>
    <scope>NUCLEOTIDE SEQUENCE [LARGE SCALE GENOMIC DNA]</scope>
    <source>
        <strain evidence="3 4">P25</strain>
    </source>
</reference>
<dbReference type="InterPro" id="IPR050300">
    <property type="entry name" value="GDXG_lipolytic_enzyme"/>
</dbReference>
<evidence type="ECO:0000313" key="4">
    <source>
        <dbReference type="Proteomes" id="UP000015525"/>
    </source>
</evidence>
<sequence length="296" mass="31396">MTNLFDPALEALIAEQQAFNASVPDDIPANIPPAPPATELPAEARDISGVPVRIIRPADAAAGIYLHFHGGGFVEGSAAMADYPNRHIAKTIGAVTVSVDYRLAPAHPFPAARDDCFTVARWLLDHGAAEFGADRIVIGGDSVGATLAVMVLLQLRDASGAAKRVAGASLVAGNYDLSGTPSQRRTTPGKFLSPKRLGQTRECAFPGRTGEALRDPAISTLYADLADMPPALFTVGTQDVVLDDSMFMAARWRAAGNSAELAIYPEGRHLLLAQPTKMARAARSRIHHFIAERLKA</sequence>
<dbReference type="AlphaFoldDB" id="T0HLE2"/>
<dbReference type="Proteomes" id="UP000015525">
    <property type="component" value="Unassembled WGS sequence"/>
</dbReference>
<dbReference type="PATRIC" id="fig|1329909.3.peg.429"/>
<dbReference type="Pfam" id="PF07859">
    <property type="entry name" value="Abhydrolase_3"/>
    <property type="match status" value="1"/>
</dbReference>
<evidence type="ECO:0000259" key="2">
    <source>
        <dbReference type="Pfam" id="PF07859"/>
    </source>
</evidence>
<dbReference type="RefSeq" id="WP_021236780.1">
    <property type="nucleotide sequence ID" value="NZ_ATHO01000014.1"/>
</dbReference>
<comment type="caution">
    <text evidence="3">The sequence shown here is derived from an EMBL/GenBank/DDBJ whole genome shotgun (WGS) entry which is preliminary data.</text>
</comment>
<dbReference type="EMBL" id="ATHO01000014">
    <property type="protein sequence ID" value="EQB13807.1"/>
    <property type="molecule type" value="Genomic_DNA"/>
</dbReference>
<accession>T0HLE2</accession>
<dbReference type="PANTHER" id="PTHR48081:SF8">
    <property type="entry name" value="ALPHA_BETA HYDROLASE FOLD-3 DOMAIN-CONTAINING PROTEIN-RELATED"/>
    <property type="match status" value="1"/>
</dbReference>
<evidence type="ECO:0000313" key="3">
    <source>
        <dbReference type="EMBL" id="EQB13807.1"/>
    </source>
</evidence>